<proteinExistence type="predicted"/>
<gene>
    <name evidence="1" type="ORF">V6242_06415</name>
</gene>
<sequence length="66" mass="7321">MSKKATKNAKVASPCVNLCLLNDDDVCVGCYRTGKEISTWGRLTAEEQRVVLVKVSEREQTSQFVS</sequence>
<reference evidence="1 2" key="1">
    <citation type="submission" date="2024-02" db="EMBL/GenBank/DDBJ databases">
        <title>Bacteria isolated from the canopy kelp, Nereocystis luetkeana.</title>
        <authorList>
            <person name="Pfister C.A."/>
            <person name="Younker I.T."/>
            <person name="Light S.H."/>
        </authorList>
    </citation>
    <scope>NUCLEOTIDE SEQUENCE [LARGE SCALE GENOMIC DNA]</scope>
    <source>
        <strain evidence="1 2">TI.4.07</strain>
    </source>
</reference>
<evidence type="ECO:0000313" key="1">
    <source>
        <dbReference type="EMBL" id="MEL0612772.1"/>
    </source>
</evidence>
<dbReference type="EMBL" id="JBAKAR010000003">
    <property type="protein sequence ID" value="MEL0612772.1"/>
    <property type="molecule type" value="Genomic_DNA"/>
</dbReference>
<evidence type="ECO:0000313" key="2">
    <source>
        <dbReference type="Proteomes" id="UP001379949"/>
    </source>
</evidence>
<dbReference type="PANTHER" id="PTHR35175">
    <property type="entry name" value="DUF1289 DOMAIN-CONTAINING PROTEIN"/>
    <property type="match status" value="1"/>
</dbReference>
<accession>A0ABU9G2Q8</accession>
<comment type="caution">
    <text evidence="1">The sequence shown here is derived from an EMBL/GenBank/DDBJ whole genome shotgun (WGS) entry which is preliminary data.</text>
</comment>
<dbReference type="Proteomes" id="UP001379949">
    <property type="component" value="Unassembled WGS sequence"/>
</dbReference>
<name>A0ABU9G2Q8_9GAMM</name>
<dbReference type="InterPro" id="IPR010710">
    <property type="entry name" value="DUF1289"/>
</dbReference>
<keyword evidence="2" id="KW-1185">Reference proteome</keyword>
<organism evidence="1 2">
    <name type="scientific">Marinomonas arenicola</name>
    <dbReference type="NCBI Taxonomy" id="569601"/>
    <lineage>
        <taxon>Bacteria</taxon>
        <taxon>Pseudomonadati</taxon>
        <taxon>Pseudomonadota</taxon>
        <taxon>Gammaproteobacteria</taxon>
        <taxon>Oceanospirillales</taxon>
        <taxon>Oceanospirillaceae</taxon>
        <taxon>Marinomonas</taxon>
    </lineage>
</organism>
<dbReference type="RefSeq" id="WP_341566709.1">
    <property type="nucleotide sequence ID" value="NZ_JBAKAR010000003.1"/>
</dbReference>
<dbReference type="PANTHER" id="PTHR35175:SF2">
    <property type="entry name" value="DUF1289 DOMAIN-CONTAINING PROTEIN"/>
    <property type="match status" value="1"/>
</dbReference>
<protein>
    <submittedName>
        <fullName evidence="1">DUF1289 domain-containing protein</fullName>
    </submittedName>
</protein>
<dbReference type="Pfam" id="PF06945">
    <property type="entry name" value="DUF1289"/>
    <property type="match status" value="1"/>
</dbReference>